<dbReference type="EMBL" id="PEXU01000003">
    <property type="protein sequence ID" value="PIS43068.1"/>
    <property type="molecule type" value="Genomic_DNA"/>
</dbReference>
<evidence type="ECO:0000313" key="2">
    <source>
        <dbReference type="EMBL" id="PIS43068.1"/>
    </source>
</evidence>
<evidence type="ECO:0000256" key="1">
    <source>
        <dbReference type="SAM" id="MobiDB-lite"/>
    </source>
</evidence>
<protein>
    <submittedName>
        <fullName evidence="2">Uncharacterized protein</fullName>
    </submittedName>
</protein>
<gene>
    <name evidence="2" type="ORF">COT24_00195</name>
</gene>
<feature type="region of interest" description="Disordered" evidence="1">
    <location>
        <begin position="1"/>
        <end position="43"/>
    </location>
</feature>
<accession>A0A2H0YX44</accession>
<reference evidence="2 3" key="1">
    <citation type="submission" date="2017-09" db="EMBL/GenBank/DDBJ databases">
        <title>Depth-based differentiation of microbial function through sediment-hosted aquifers and enrichment of novel symbionts in the deep terrestrial subsurface.</title>
        <authorList>
            <person name="Probst A.J."/>
            <person name="Ladd B."/>
            <person name="Jarett J.K."/>
            <person name="Geller-Mcgrath D.E."/>
            <person name="Sieber C.M."/>
            <person name="Emerson J.B."/>
            <person name="Anantharaman K."/>
            <person name="Thomas B.C."/>
            <person name="Malmstrom R."/>
            <person name="Stieglmeier M."/>
            <person name="Klingl A."/>
            <person name="Woyke T."/>
            <person name="Ryan C.M."/>
            <person name="Banfield J.F."/>
        </authorList>
    </citation>
    <scope>NUCLEOTIDE SEQUENCE [LARGE SCALE GENOMIC DNA]</scope>
    <source>
        <strain evidence="2">CG08_land_8_20_14_0_20_40_16</strain>
    </source>
</reference>
<comment type="caution">
    <text evidence="2">The sequence shown here is derived from an EMBL/GenBank/DDBJ whole genome shotgun (WGS) entry which is preliminary data.</text>
</comment>
<sequence>MAGAEACLAAGRESSHTSGRGGRNPATPRAKLGSFRAGRTPDLGFARPTAFGRRFYTLRENILKRIFKVFGGAEGGSGGNFVPPRLQSLF</sequence>
<organism evidence="2 3">
    <name type="scientific">Candidatus Kerfeldbacteria bacterium CG08_land_8_20_14_0_20_40_16</name>
    <dbReference type="NCBI Taxonomy" id="2014244"/>
    <lineage>
        <taxon>Bacteria</taxon>
        <taxon>Candidatus Kerfeldiibacteriota</taxon>
    </lineage>
</organism>
<dbReference type="Proteomes" id="UP000231542">
    <property type="component" value="Unassembled WGS sequence"/>
</dbReference>
<proteinExistence type="predicted"/>
<dbReference type="AlphaFoldDB" id="A0A2H0YX44"/>
<name>A0A2H0YX44_9BACT</name>
<evidence type="ECO:0000313" key="3">
    <source>
        <dbReference type="Proteomes" id="UP000231542"/>
    </source>
</evidence>